<evidence type="ECO:0000313" key="4">
    <source>
        <dbReference type="Proteomes" id="UP000887013"/>
    </source>
</evidence>
<comment type="caution">
    <text evidence="3">The sequence shown here is derived from an EMBL/GenBank/DDBJ whole genome shotgun (WGS) entry which is preliminary data.</text>
</comment>
<evidence type="ECO:0000256" key="1">
    <source>
        <dbReference type="ARBA" id="ARBA00010617"/>
    </source>
</evidence>
<name>A0A8X6I812_NEPPI</name>
<dbReference type="GO" id="GO:0005506">
    <property type="term" value="F:iron ion binding"/>
    <property type="evidence" value="ECO:0007669"/>
    <property type="project" value="InterPro"/>
</dbReference>
<dbReference type="GO" id="GO:0004497">
    <property type="term" value="F:monooxygenase activity"/>
    <property type="evidence" value="ECO:0007669"/>
    <property type="project" value="UniProtKB-KW"/>
</dbReference>
<gene>
    <name evidence="3" type="ORF">NPIL_513031</name>
</gene>
<dbReference type="EMBL" id="BMAW01042419">
    <property type="protein sequence ID" value="GFS34040.1"/>
    <property type="molecule type" value="Genomic_DNA"/>
</dbReference>
<dbReference type="InterPro" id="IPR001128">
    <property type="entry name" value="Cyt_P450"/>
</dbReference>
<sequence>LCAIVLVVINNIMHSKMRKLPPGPFNLPFVGYLPFLGEKPHITFQKLSEKYGPVFRLRLGMSSAVIITNYNIMKEAFSKSATLNRPPNFSQTVPDGLGLYFDFYASNKKHCH</sequence>
<protein>
    <recommendedName>
        <fullName evidence="5">Cytochrome P450</fullName>
    </recommendedName>
</protein>
<evidence type="ECO:0000313" key="3">
    <source>
        <dbReference type="EMBL" id="GFS34040.1"/>
    </source>
</evidence>
<dbReference type="PANTHER" id="PTHR24299:SF21">
    <property type="entry name" value="OS09G0441600 PROTEIN"/>
    <property type="match status" value="1"/>
</dbReference>
<keyword evidence="2" id="KW-0560">Oxidoreductase</keyword>
<reference evidence="3" key="1">
    <citation type="submission" date="2020-08" db="EMBL/GenBank/DDBJ databases">
        <title>Multicomponent nature underlies the extraordinary mechanical properties of spider dragline silk.</title>
        <authorList>
            <person name="Kono N."/>
            <person name="Nakamura H."/>
            <person name="Mori M."/>
            <person name="Yoshida Y."/>
            <person name="Ohtoshi R."/>
            <person name="Malay A.D."/>
            <person name="Moran D.A.P."/>
            <person name="Tomita M."/>
            <person name="Numata K."/>
            <person name="Arakawa K."/>
        </authorList>
    </citation>
    <scope>NUCLEOTIDE SEQUENCE</scope>
</reference>
<keyword evidence="2" id="KW-0503">Monooxygenase</keyword>
<accession>A0A8X6I812</accession>
<feature type="non-terminal residue" evidence="3">
    <location>
        <position position="1"/>
    </location>
</feature>
<dbReference type="Proteomes" id="UP000887013">
    <property type="component" value="Unassembled WGS sequence"/>
</dbReference>
<dbReference type="GO" id="GO:0020037">
    <property type="term" value="F:heme binding"/>
    <property type="evidence" value="ECO:0007669"/>
    <property type="project" value="InterPro"/>
</dbReference>
<dbReference type="GO" id="GO:0016705">
    <property type="term" value="F:oxidoreductase activity, acting on paired donors, with incorporation or reduction of molecular oxygen"/>
    <property type="evidence" value="ECO:0007669"/>
    <property type="project" value="InterPro"/>
</dbReference>
<organism evidence="3 4">
    <name type="scientific">Nephila pilipes</name>
    <name type="common">Giant wood spider</name>
    <name type="synonym">Nephila maculata</name>
    <dbReference type="NCBI Taxonomy" id="299642"/>
    <lineage>
        <taxon>Eukaryota</taxon>
        <taxon>Metazoa</taxon>
        <taxon>Ecdysozoa</taxon>
        <taxon>Arthropoda</taxon>
        <taxon>Chelicerata</taxon>
        <taxon>Arachnida</taxon>
        <taxon>Araneae</taxon>
        <taxon>Araneomorphae</taxon>
        <taxon>Entelegynae</taxon>
        <taxon>Araneoidea</taxon>
        <taxon>Nephilidae</taxon>
        <taxon>Nephila</taxon>
    </lineage>
</organism>
<dbReference type="SUPFAM" id="SSF48264">
    <property type="entry name" value="Cytochrome P450"/>
    <property type="match status" value="1"/>
</dbReference>
<proteinExistence type="inferred from homology"/>
<dbReference type="PANTHER" id="PTHR24299">
    <property type="entry name" value="CYTOCHROME P450 FAMILY 1"/>
    <property type="match status" value="1"/>
</dbReference>
<dbReference type="AlphaFoldDB" id="A0A8X6I812"/>
<keyword evidence="4" id="KW-1185">Reference proteome</keyword>
<dbReference type="Pfam" id="PF00067">
    <property type="entry name" value="p450"/>
    <property type="match status" value="1"/>
</dbReference>
<evidence type="ECO:0000256" key="2">
    <source>
        <dbReference type="ARBA" id="ARBA00023033"/>
    </source>
</evidence>
<dbReference type="Gene3D" id="1.10.630.10">
    <property type="entry name" value="Cytochrome P450"/>
    <property type="match status" value="1"/>
</dbReference>
<comment type="similarity">
    <text evidence="1">Belongs to the cytochrome P450 family.</text>
</comment>
<dbReference type="InterPro" id="IPR036396">
    <property type="entry name" value="Cyt_P450_sf"/>
</dbReference>
<evidence type="ECO:0008006" key="5">
    <source>
        <dbReference type="Google" id="ProtNLM"/>
    </source>
</evidence>
<dbReference type="OrthoDB" id="6434353at2759"/>